<dbReference type="Proteomes" id="UP000887159">
    <property type="component" value="Unassembled WGS sequence"/>
</dbReference>
<proteinExistence type="predicted"/>
<name>A0A8X6RW74_TRICX</name>
<evidence type="ECO:0000313" key="1">
    <source>
        <dbReference type="EMBL" id="GFX99919.1"/>
    </source>
</evidence>
<evidence type="ECO:0000313" key="2">
    <source>
        <dbReference type="Proteomes" id="UP000887159"/>
    </source>
</evidence>
<sequence>MDDKTTRHLPVVCWQQPIDSGGYQRLLCIVWRGRQQPISPGAITVVTQTIGLDTQCKVHCCMWAYVADTQIAVNASSRDDGIVGEK</sequence>
<gene>
    <name evidence="1" type="ORF">TNCV_259561</name>
</gene>
<dbReference type="EMBL" id="BMAU01021215">
    <property type="protein sequence ID" value="GFX99919.1"/>
    <property type="molecule type" value="Genomic_DNA"/>
</dbReference>
<keyword evidence="2" id="KW-1185">Reference proteome</keyword>
<protein>
    <submittedName>
        <fullName evidence="1">Uncharacterized protein</fullName>
    </submittedName>
</protein>
<dbReference type="AlphaFoldDB" id="A0A8X6RW74"/>
<organism evidence="1 2">
    <name type="scientific">Trichonephila clavipes</name>
    <name type="common">Golden silk orbweaver</name>
    <name type="synonym">Nephila clavipes</name>
    <dbReference type="NCBI Taxonomy" id="2585209"/>
    <lineage>
        <taxon>Eukaryota</taxon>
        <taxon>Metazoa</taxon>
        <taxon>Ecdysozoa</taxon>
        <taxon>Arthropoda</taxon>
        <taxon>Chelicerata</taxon>
        <taxon>Arachnida</taxon>
        <taxon>Araneae</taxon>
        <taxon>Araneomorphae</taxon>
        <taxon>Entelegynae</taxon>
        <taxon>Araneoidea</taxon>
        <taxon>Nephilidae</taxon>
        <taxon>Trichonephila</taxon>
    </lineage>
</organism>
<comment type="caution">
    <text evidence="1">The sequence shown here is derived from an EMBL/GenBank/DDBJ whole genome shotgun (WGS) entry which is preliminary data.</text>
</comment>
<reference evidence="1" key="1">
    <citation type="submission" date="2020-08" db="EMBL/GenBank/DDBJ databases">
        <title>Multicomponent nature underlies the extraordinary mechanical properties of spider dragline silk.</title>
        <authorList>
            <person name="Kono N."/>
            <person name="Nakamura H."/>
            <person name="Mori M."/>
            <person name="Yoshida Y."/>
            <person name="Ohtoshi R."/>
            <person name="Malay A.D."/>
            <person name="Moran D.A.P."/>
            <person name="Tomita M."/>
            <person name="Numata K."/>
            <person name="Arakawa K."/>
        </authorList>
    </citation>
    <scope>NUCLEOTIDE SEQUENCE</scope>
</reference>
<accession>A0A8X6RW74</accession>